<dbReference type="PANTHER" id="PTHR38846:SF1">
    <property type="entry name" value="C3H1-TYPE DOMAIN-CONTAINING PROTEIN"/>
    <property type="match status" value="1"/>
</dbReference>
<sequence length="91" mass="10239">MAFKRNRRALIADEFSRLVAENGWDSKSKKARVNLKEKRKEFYGSAVTQDFTAFWGADETSLSAWRDLCQCLGVKKTPPSIEGCKKASCSS</sequence>
<protein>
    <submittedName>
        <fullName evidence="1">Uncharacterized protein</fullName>
    </submittedName>
</protein>
<gene>
    <name evidence="1" type="ORF">PYCCODRAFT_442841</name>
</gene>
<dbReference type="AlphaFoldDB" id="A0A1Y2IQ67"/>
<name>A0A1Y2IQ67_TRAC3</name>
<proteinExistence type="predicted"/>
<accession>A0A1Y2IQ67</accession>
<evidence type="ECO:0000313" key="2">
    <source>
        <dbReference type="Proteomes" id="UP000193067"/>
    </source>
</evidence>
<dbReference type="Proteomes" id="UP000193067">
    <property type="component" value="Unassembled WGS sequence"/>
</dbReference>
<dbReference type="EMBL" id="KZ084107">
    <property type="protein sequence ID" value="OSD02112.1"/>
    <property type="molecule type" value="Genomic_DNA"/>
</dbReference>
<organism evidence="1 2">
    <name type="scientific">Trametes coccinea (strain BRFM310)</name>
    <name type="common">Pycnoporus coccineus</name>
    <dbReference type="NCBI Taxonomy" id="1353009"/>
    <lineage>
        <taxon>Eukaryota</taxon>
        <taxon>Fungi</taxon>
        <taxon>Dikarya</taxon>
        <taxon>Basidiomycota</taxon>
        <taxon>Agaricomycotina</taxon>
        <taxon>Agaricomycetes</taxon>
        <taxon>Polyporales</taxon>
        <taxon>Polyporaceae</taxon>
        <taxon>Trametes</taxon>
    </lineage>
</organism>
<dbReference type="OrthoDB" id="6105938at2759"/>
<keyword evidence="2" id="KW-1185">Reference proteome</keyword>
<dbReference type="PANTHER" id="PTHR38846">
    <property type="entry name" value="C3H1-TYPE DOMAIN-CONTAINING PROTEIN"/>
    <property type="match status" value="1"/>
</dbReference>
<evidence type="ECO:0000313" key="1">
    <source>
        <dbReference type="EMBL" id="OSD02112.1"/>
    </source>
</evidence>
<reference evidence="1 2" key="1">
    <citation type="journal article" date="2015" name="Biotechnol. Biofuels">
        <title>Enhanced degradation of softwood versus hardwood by the white-rot fungus Pycnoporus coccineus.</title>
        <authorList>
            <person name="Couturier M."/>
            <person name="Navarro D."/>
            <person name="Chevret D."/>
            <person name="Henrissat B."/>
            <person name="Piumi F."/>
            <person name="Ruiz-Duenas F.J."/>
            <person name="Martinez A.T."/>
            <person name="Grigoriev I.V."/>
            <person name="Riley R."/>
            <person name="Lipzen A."/>
            <person name="Berrin J.G."/>
            <person name="Master E.R."/>
            <person name="Rosso M.N."/>
        </authorList>
    </citation>
    <scope>NUCLEOTIDE SEQUENCE [LARGE SCALE GENOMIC DNA]</scope>
    <source>
        <strain evidence="1 2">BRFM310</strain>
    </source>
</reference>